<dbReference type="InterPro" id="IPR045584">
    <property type="entry name" value="Pilin-like"/>
</dbReference>
<dbReference type="SUPFAM" id="SSF54523">
    <property type="entry name" value="Pili subunits"/>
    <property type="match status" value="1"/>
</dbReference>
<dbReference type="RefSeq" id="WP_380082909.1">
    <property type="nucleotide sequence ID" value="NZ_JBHSWD010000001.1"/>
</dbReference>
<keyword evidence="4" id="KW-0998">Cell outer membrane</keyword>
<accession>A0ABW1YE93</accession>
<dbReference type="Proteomes" id="UP001596297">
    <property type="component" value="Unassembled WGS sequence"/>
</dbReference>
<comment type="subcellular location">
    <subcellularLocation>
        <location evidence="1">Cell outer membrane</location>
        <topology evidence="1">Single-pass membrane protein</topology>
    </subcellularLocation>
    <subcellularLocation>
        <location evidence="2">Periplasm</location>
    </subcellularLocation>
</comment>
<evidence type="ECO:0000256" key="5">
    <source>
        <dbReference type="SAM" id="Phobius"/>
    </source>
</evidence>
<keyword evidence="5" id="KW-0812">Transmembrane</keyword>
<proteinExistence type="predicted"/>
<keyword evidence="3" id="KW-0574">Periplasm</keyword>
<evidence type="ECO:0000256" key="1">
    <source>
        <dbReference type="ARBA" id="ARBA00004203"/>
    </source>
</evidence>
<feature type="transmembrane region" description="Helical" evidence="5">
    <location>
        <begin position="6"/>
        <end position="28"/>
    </location>
</feature>
<sequence>MQTSLQGFTLIELLIVIAITGILAAVMIPQLMSARQSAHERAAQSFSSNVTTVSLAWLAAHTDKKLADLPQECDQATSLPTPDGSSYGWGDKPQNVVSCTILTDEEKATLEVTVVTKTGKSYVNGAPQTP</sequence>
<keyword evidence="7" id="KW-1185">Reference proteome</keyword>
<dbReference type="Pfam" id="PF07963">
    <property type="entry name" value="N_methyl"/>
    <property type="match status" value="1"/>
</dbReference>
<protein>
    <submittedName>
        <fullName evidence="6">Type II secretion system protein</fullName>
    </submittedName>
</protein>
<dbReference type="InterPro" id="IPR012902">
    <property type="entry name" value="N_methyl_site"/>
</dbReference>
<evidence type="ECO:0000313" key="6">
    <source>
        <dbReference type="EMBL" id="MFC6591895.1"/>
    </source>
</evidence>
<dbReference type="Gene3D" id="3.30.700.10">
    <property type="entry name" value="Glycoprotein, Type 4 Pilin"/>
    <property type="match status" value="1"/>
</dbReference>
<reference evidence="7" key="1">
    <citation type="journal article" date="2019" name="Int. J. Syst. Evol. Microbiol.">
        <title>The Global Catalogue of Microorganisms (GCM) 10K type strain sequencing project: providing services to taxonomists for standard genome sequencing and annotation.</title>
        <authorList>
            <consortium name="The Broad Institute Genomics Platform"/>
            <consortium name="The Broad Institute Genome Sequencing Center for Infectious Disease"/>
            <person name="Wu L."/>
            <person name="Ma J."/>
        </authorList>
    </citation>
    <scope>NUCLEOTIDE SEQUENCE [LARGE SCALE GENOMIC DNA]</scope>
    <source>
        <strain evidence="7">CGMCC 1.15772</strain>
    </source>
</reference>
<evidence type="ECO:0000313" key="7">
    <source>
        <dbReference type="Proteomes" id="UP001596297"/>
    </source>
</evidence>
<dbReference type="EMBL" id="JBHSWD010000001">
    <property type="protein sequence ID" value="MFC6591895.1"/>
    <property type="molecule type" value="Genomic_DNA"/>
</dbReference>
<name>A0ABW1YE93_9DEIO</name>
<dbReference type="NCBIfam" id="TIGR02532">
    <property type="entry name" value="IV_pilin_GFxxxE"/>
    <property type="match status" value="1"/>
</dbReference>
<dbReference type="PANTHER" id="PTHR30093">
    <property type="entry name" value="GENERAL SECRETION PATHWAY PROTEIN G"/>
    <property type="match status" value="1"/>
</dbReference>
<comment type="caution">
    <text evidence="6">The sequence shown here is derived from an EMBL/GenBank/DDBJ whole genome shotgun (WGS) entry which is preliminary data.</text>
</comment>
<dbReference type="PROSITE" id="PS00409">
    <property type="entry name" value="PROKAR_NTER_METHYL"/>
    <property type="match status" value="1"/>
</dbReference>
<organism evidence="6 7">
    <name type="scientific">Deinococcus lacus</name>
    <dbReference type="NCBI Taxonomy" id="392561"/>
    <lineage>
        <taxon>Bacteria</taxon>
        <taxon>Thermotogati</taxon>
        <taxon>Deinococcota</taxon>
        <taxon>Deinococci</taxon>
        <taxon>Deinococcales</taxon>
        <taxon>Deinococcaceae</taxon>
        <taxon>Deinococcus</taxon>
    </lineage>
</organism>
<evidence type="ECO:0000256" key="2">
    <source>
        <dbReference type="ARBA" id="ARBA00004418"/>
    </source>
</evidence>
<evidence type="ECO:0000256" key="4">
    <source>
        <dbReference type="ARBA" id="ARBA00023237"/>
    </source>
</evidence>
<keyword evidence="5" id="KW-0472">Membrane</keyword>
<evidence type="ECO:0000256" key="3">
    <source>
        <dbReference type="ARBA" id="ARBA00022764"/>
    </source>
</evidence>
<keyword evidence="5" id="KW-1133">Transmembrane helix</keyword>
<gene>
    <name evidence="6" type="ORF">ACFP81_07675</name>
</gene>